<dbReference type="PANTHER" id="PTHR45990">
    <property type="entry name" value="DNA REPAIR PROTEIN REV1"/>
    <property type="match status" value="1"/>
</dbReference>
<feature type="compositionally biased region" description="Low complexity" evidence="1">
    <location>
        <begin position="982"/>
        <end position="999"/>
    </location>
</feature>
<name>A0ABQ7FW09_DUNSA</name>
<dbReference type="InterPro" id="IPR017961">
    <property type="entry name" value="DNA_pol_Y-fam_little_finger"/>
</dbReference>
<feature type="region of interest" description="Disordered" evidence="1">
    <location>
        <begin position="194"/>
        <end position="306"/>
    </location>
</feature>
<gene>
    <name evidence="3" type="ORF">DUNSADRAFT_2737</name>
</gene>
<dbReference type="Gene3D" id="3.30.1490.100">
    <property type="entry name" value="DNA polymerase, Y-family, little finger domain"/>
    <property type="match status" value="1"/>
</dbReference>
<evidence type="ECO:0000313" key="3">
    <source>
        <dbReference type="EMBL" id="KAF5826565.1"/>
    </source>
</evidence>
<feature type="compositionally biased region" description="Low complexity" evidence="1">
    <location>
        <begin position="837"/>
        <end position="895"/>
    </location>
</feature>
<feature type="compositionally biased region" description="Low complexity" evidence="1">
    <location>
        <begin position="550"/>
        <end position="586"/>
    </location>
</feature>
<feature type="compositionally biased region" description="Basic and acidic residues" evidence="1">
    <location>
        <begin position="750"/>
        <end position="762"/>
    </location>
</feature>
<dbReference type="InterPro" id="IPR036775">
    <property type="entry name" value="DNA_pol_Y-fam_lit_finger_sf"/>
</dbReference>
<feature type="compositionally biased region" description="Gly residues" evidence="1">
    <location>
        <begin position="1190"/>
        <end position="1199"/>
    </location>
</feature>
<feature type="compositionally biased region" description="Low complexity" evidence="1">
    <location>
        <begin position="787"/>
        <end position="830"/>
    </location>
</feature>
<accession>A0ABQ7FW09</accession>
<feature type="region of interest" description="Disordered" evidence="1">
    <location>
        <begin position="969"/>
        <end position="1047"/>
    </location>
</feature>
<dbReference type="Proteomes" id="UP000815325">
    <property type="component" value="Unassembled WGS sequence"/>
</dbReference>
<feature type="compositionally biased region" description="Low complexity" evidence="1">
    <location>
        <begin position="275"/>
        <end position="302"/>
    </location>
</feature>
<feature type="region of interest" description="Disordered" evidence="1">
    <location>
        <begin position="1127"/>
        <end position="1160"/>
    </location>
</feature>
<reference evidence="3" key="1">
    <citation type="submission" date="2017-08" db="EMBL/GenBank/DDBJ databases">
        <authorList>
            <person name="Polle J.E."/>
            <person name="Barry K."/>
            <person name="Cushman J."/>
            <person name="Schmutz J."/>
            <person name="Tran D."/>
            <person name="Hathwaick L.T."/>
            <person name="Yim W.C."/>
            <person name="Jenkins J."/>
            <person name="Mckie-Krisberg Z.M."/>
            <person name="Prochnik S."/>
            <person name="Lindquist E."/>
            <person name="Dockter R.B."/>
            <person name="Adam C."/>
            <person name="Molina H."/>
            <person name="Bunkerborg J."/>
            <person name="Jin E."/>
            <person name="Buchheim M."/>
            <person name="Magnuson J."/>
        </authorList>
    </citation>
    <scope>NUCLEOTIDE SEQUENCE</scope>
    <source>
        <strain evidence="3">CCAP 19/18</strain>
    </source>
</reference>
<feature type="compositionally biased region" description="Gly residues" evidence="1">
    <location>
        <begin position="664"/>
        <end position="673"/>
    </location>
</feature>
<proteinExistence type="predicted"/>
<feature type="compositionally biased region" description="Basic and acidic residues" evidence="1">
    <location>
        <begin position="910"/>
        <end position="925"/>
    </location>
</feature>
<evidence type="ECO:0000259" key="2">
    <source>
        <dbReference type="Pfam" id="PF11799"/>
    </source>
</evidence>
<feature type="compositionally biased region" description="Low complexity" evidence="1">
    <location>
        <begin position="198"/>
        <end position="215"/>
    </location>
</feature>
<evidence type="ECO:0000256" key="1">
    <source>
        <dbReference type="SAM" id="MobiDB-lite"/>
    </source>
</evidence>
<feature type="region of interest" description="Disordered" evidence="1">
    <location>
        <begin position="1177"/>
        <end position="1199"/>
    </location>
</feature>
<dbReference type="EMBL" id="MU070837">
    <property type="protein sequence ID" value="KAF5826565.1"/>
    <property type="molecule type" value="Genomic_DNA"/>
</dbReference>
<comment type="caution">
    <text evidence="3">The sequence shown here is derived from an EMBL/GenBank/DDBJ whole genome shotgun (WGS) entry which is preliminary data.</text>
</comment>
<feature type="domain" description="DNA polymerase Y-family little finger" evidence="2">
    <location>
        <begin position="85"/>
        <end position="181"/>
    </location>
</feature>
<dbReference type="PANTHER" id="PTHR45990:SF1">
    <property type="entry name" value="DNA REPAIR PROTEIN REV1"/>
    <property type="match status" value="1"/>
</dbReference>
<feature type="compositionally biased region" description="Low complexity" evidence="1">
    <location>
        <begin position="422"/>
        <end position="432"/>
    </location>
</feature>
<feature type="compositionally biased region" description="Low complexity" evidence="1">
    <location>
        <begin position="1029"/>
        <end position="1040"/>
    </location>
</feature>
<sequence length="1311" mass="135934">MVPSIMEAIQPMPGQTYGCFLSLAPCVLPYCRRGRHAVLQPPFSSHTGGMLPYTRPSTMSDGVLCCRPCTQSCTAGPAKLQAQCSPEDADKFLQQLATELAQRMRAAGVRGKCVSLKMKRRQEGAPNPFKCLGHGPCDNLSRSITLSSYTDAATDILREARVLYGALHVPDGDVRGLGITVCVCVCVPITSPPPGFPSPARTHAPPPTHTTSPLPNDATPSGGISPAHQLPHQPPQPGRRGAVAMAAADTPTKPALRSRAADVDRPPEPPQSKIPAALPSKSALSLPPGSAPAASPPRSALSNATEVTPAAHDIAALPEAASAAVQAAADGGAKASIAMQGASDIGAVASAAAQGASDAGALPHSAACTHPVPHERLCTRQGDAAQSGKAHASRDAVCGKAGRGDLRGRHPATGPGAGGAAGPSDASAAAGSKADEGLEGSGAESARGGLRGAESARGGLRGAESARGGLRGAESARGGLRGAESARGGLGGADRNGGRLHAAEERSGGMGASAHAGLPASADELDPDVLQALPLQMRKEIEAAYGLNTSKQPSKPSGQPRQQQPKQKQQQQQQQAKRTRAQQPRAGTHNPSKAKLHQTTLASSFSGGGRPTNKQHKPTRSTAASTTTASADTAAAAAAAAHNISSISCWVTSRPRVSGSVNGKEGGSVGAHGSGSCMRDEGEGGKMIPRSVSHEGGAAPERGKPAVSHSNVEKVGQARPRDMGWGEVDGGDGGGGKRRRTSERQGVGRGEGDVAGHGRELEACMEVDSPMMPDEGIEGCVGRGVGQEEVVGGQRHQQEQGQGRVQQEQRQQGSQDQHQQPQQRQQGTQEQQEHQQQKQQQQQQQQQQQPQLQWQGTQEQQEQQQQQQQPQQQWQGTLGQQEQQQQQQQQQQQGRQEQEQHQGRGRQQLQRREPAEGAANGKDDGDCTELVQSPCLMDQLQHLTCSQVDPLELAQLPPALQQEVMRELKPRPKHAAVSKAHGTASRSRGGATRTSAGAAHLSARAGREGGKVEVSMGNASKAEQVAGKQQHQQHQQHQQQGGERAPLVPCPYLMAQPPAAVRRDFRDFMRSACEALRASEPHTLEGAGAAATVPVHMAGHTNTPGGVSAPEGAGAAAAASVRTAGHTSAPVGLSAPAPDERICTPDGPGSPHEGAHDEDADAGLCSSQRQVQRCHPVRIPPDTVAPDGPGAPGKMGPVGSGAHGADAFIKNTPGAAALHAGSAVPLSGHLAAAAVADNAVQYDLESACARMEGWALAHSGNLEETGKTLGVLEGLLCGVEMPAWVMEMVQRLLCNIRATVHARYGVHLLPL</sequence>
<evidence type="ECO:0000313" key="4">
    <source>
        <dbReference type="Proteomes" id="UP000815325"/>
    </source>
</evidence>
<organism evidence="3 4">
    <name type="scientific">Dunaliella salina</name>
    <name type="common">Green alga</name>
    <name type="synonym">Protococcus salinus</name>
    <dbReference type="NCBI Taxonomy" id="3046"/>
    <lineage>
        <taxon>Eukaryota</taxon>
        <taxon>Viridiplantae</taxon>
        <taxon>Chlorophyta</taxon>
        <taxon>core chlorophytes</taxon>
        <taxon>Chlorophyceae</taxon>
        <taxon>CS clade</taxon>
        <taxon>Chlamydomonadales</taxon>
        <taxon>Dunaliellaceae</taxon>
        <taxon>Dunaliella</taxon>
    </lineage>
</organism>
<keyword evidence="4" id="KW-1185">Reference proteome</keyword>
<feature type="compositionally biased region" description="Low complexity" evidence="1">
    <location>
        <begin position="621"/>
        <end position="641"/>
    </location>
</feature>
<protein>
    <recommendedName>
        <fullName evidence="2">DNA polymerase Y-family little finger domain-containing protein</fullName>
    </recommendedName>
</protein>
<dbReference type="SUPFAM" id="SSF100879">
    <property type="entry name" value="Lesion bypass DNA polymerase (Y-family), little finger domain"/>
    <property type="match status" value="1"/>
</dbReference>
<dbReference type="Pfam" id="PF11799">
    <property type="entry name" value="IMS_C"/>
    <property type="match status" value="1"/>
</dbReference>
<feature type="region of interest" description="Disordered" evidence="1">
    <location>
        <begin position="380"/>
        <end position="929"/>
    </location>
</feature>